<dbReference type="Gene3D" id="3.40.50.300">
    <property type="entry name" value="P-loop containing nucleotide triphosphate hydrolases"/>
    <property type="match status" value="1"/>
</dbReference>
<sequence length="573" mass="65520">MLSLMFDYIKQHKKIYFLVAITLVVYDASLIVPTKVIQSLIDQIAKHQLTNRSLLVCLAILLGATLISYGTAYFWHLKLFQESVRFKFDLQQRAFRKLLFMRTPFYEKFRSGDMITRFSTDVEVLMEFIGYGLMIILYAGGMIAFIIPTMFIISWKMSLIGMIPIFIMMMLIYAITKKQERQVEEAREAIANLSDEVLETVEGIRVMRAYSRKDDLDSKFSRKTQELADRWNKVARYRALYFPVYHTMIVLSTVIILLSGLYYMTKGQVTLGQVIALQLYLVSLVEPFSMLSDFILVYQTGRTSFNKLNEIIETGDNMEADGQLSLQSFDEIVFEDYSFNYANSDKPSLSHINVTINKGQTLGIVGRTGSGKTTFVRQLLRQYPVGEGHLKINGRDIIEYQRESLENHIGYVPQEHILFSKTIKKNIAIGKKDAQLDEILTAIDTAAFTGDINSMTKGIETNIGERGLSVSGGQKQRISIARAFISQPDLLILDDSLSAVDAKTETEIIQNIQKERQGKTTFIVSHRLSAVQHADWVIVLDQGRIIEEGRPDQLLAQKGWYYEQHQRQQAQEE</sequence>
<evidence type="ECO:0000256" key="3">
    <source>
        <dbReference type="ARBA" id="ARBA00022475"/>
    </source>
</evidence>
<evidence type="ECO:0000256" key="5">
    <source>
        <dbReference type="ARBA" id="ARBA00022741"/>
    </source>
</evidence>
<comment type="subcellular location">
    <subcellularLocation>
        <location evidence="1">Cell membrane</location>
        <topology evidence="1">Multi-pass membrane protein</topology>
    </subcellularLocation>
</comment>
<dbReference type="STRING" id="119224.AKK44_02065"/>
<dbReference type="PROSITE" id="PS00211">
    <property type="entry name" value="ABC_TRANSPORTER_1"/>
    <property type="match status" value="1"/>
</dbReference>
<dbReference type="Pfam" id="PF00005">
    <property type="entry name" value="ABC_tran"/>
    <property type="match status" value="1"/>
</dbReference>
<dbReference type="Gene3D" id="1.20.1560.10">
    <property type="entry name" value="ABC transporter type 1, transmembrane domain"/>
    <property type="match status" value="1"/>
</dbReference>
<dbReference type="GO" id="GO:0005886">
    <property type="term" value="C:plasma membrane"/>
    <property type="evidence" value="ECO:0007669"/>
    <property type="project" value="UniProtKB-SubCell"/>
</dbReference>
<dbReference type="GO" id="GO:0015421">
    <property type="term" value="F:ABC-type oligopeptide transporter activity"/>
    <property type="evidence" value="ECO:0007669"/>
    <property type="project" value="TreeGrafter"/>
</dbReference>
<evidence type="ECO:0000313" key="12">
    <source>
        <dbReference type="EMBL" id="KPJ22939.1"/>
    </source>
</evidence>
<proteinExistence type="predicted"/>
<evidence type="ECO:0000256" key="7">
    <source>
        <dbReference type="ARBA" id="ARBA00022989"/>
    </source>
</evidence>
<organism evidence="12 13">
    <name type="scientific">Streptococcus phocae</name>
    <dbReference type="NCBI Taxonomy" id="119224"/>
    <lineage>
        <taxon>Bacteria</taxon>
        <taxon>Bacillati</taxon>
        <taxon>Bacillota</taxon>
        <taxon>Bacilli</taxon>
        <taxon>Lactobacillales</taxon>
        <taxon>Streptococcaceae</taxon>
        <taxon>Streptococcus</taxon>
    </lineage>
</organism>
<gene>
    <name evidence="12" type="ORF">AKK44_02065</name>
</gene>
<feature type="transmembrane region" description="Helical" evidence="9">
    <location>
        <begin position="53"/>
        <end position="75"/>
    </location>
</feature>
<dbReference type="InterPro" id="IPR003439">
    <property type="entry name" value="ABC_transporter-like_ATP-bd"/>
</dbReference>
<dbReference type="EMBL" id="LHQM01000007">
    <property type="protein sequence ID" value="KPJ22939.1"/>
    <property type="molecule type" value="Genomic_DNA"/>
</dbReference>
<dbReference type="AlphaFoldDB" id="A0A0N8FXE9"/>
<dbReference type="PROSITE" id="PS50929">
    <property type="entry name" value="ABC_TM1F"/>
    <property type="match status" value="1"/>
</dbReference>
<feature type="transmembrane region" description="Helical" evidence="9">
    <location>
        <begin position="153"/>
        <end position="175"/>
    </location>
</feature>
<name>A0A0N8FXE9_9STRE</name>
<dbReference type="GO" id="GO:0016887">
    <property type="term" value="F:ATP hydrolysis activity"/>
    <property type="evidence" value="ECO:0007669"/>
    <property type="project" value="InterPro"/>
</dbReference>
<dbReference type="InterPro" id="IPR011527">
    <property type="entry name" value="ABC1_TM_dom"/>
</dbReference>
<feature type="transmembrane region" description="Helical" evidence="9">
    <location>
        <begin position="15"/>
        <end position="33"/>
    </location>
</feature>
<keyword evidence="7 9" id="KW-1133">Transmembrane helix</keyword>
<dbReference type="PANTHER" id="PTHR43394">
    <property type="entry name" value="ATP-DEPENDENT PERMEASE MDL1, MITOCHONDRIAL"/>
    <property type="match status" value="1"/>
</dbReference>
<dbReference type="InterPro" id="IPR027417">
    <property type="entry name" value="P-loop_NTPase"/>
</dbReference>
<keyword evidence="5" id="KW-0547">Nucleotide-binding</keyword>
<feature type="transmembrane region" description="Helical" evidence="9">
    <location>
        <begin position="275"/>
        <end position="298"/>
    </location>
</feature>
<dbReference type="GO" id="GO:0005524">
    <property type="term" value="F:ATP binding"/>
    <property type="evidence" value="ECO:0007669"/>
    <property type="project" value="UniProtKB-KW"/>
</dbReference>
<evidence type="ECO:0000256" key="2">
    <source>
        <dbReference type="ARBA" id="ARBA00022448"/>
    </source>
</evidence>
<feature type="domain" description="ABC transporter" evidence="10">
    <location>
        <begin position="332"/>
        <end position="567"/>
    </location>
</feature>
<keyword evidence="13" id="KW-1185">Reference proteome</keyword>
<dbReference type="SUPFAM" id="SSF52540">
    <property type="entry name" value="P-loop containing nucleoside triphosphate hydrolases"/>
    <property type="match status" value="1"/>
</dbReference>
<dbReference type="InterPro" id="IPR036640">
    <property type="entry name" value="ABC1_TM_sf"/>
</dbReference>
<evidence type="ECO:0000256" key="8">
    <source>
        <dbReference type="ARBA" id="ARBA00023136"/>
    </source>
</evidence>
<evidence type="ECO:0000313" key="13">
    <source>
        <dbReference type="Proteomes" id="UP000049578"/>
    </source>
</evidence>
<evidence type="ECO:0000256" key="1">
    <source>
        <dbReference type="ARBA" id="ARBA00004651"/>
    </source>
</evidence>
<protein>
    <submittedName>
        <fullName evidence="12">ABC transporter ATP-binding protein</fullName>
    </submittedName>
</protein>
<evidence type="ECO:0000259" key="11">
    <source>
        <dbReference type="PROSITE" id="PS50929"/>
    </source>
</evidence>
<keyword evidence="8 9" id="KW-0472">Membrane</keyword>
<accession>A0A0N8FXE9</accession>
<dbReference type="InterPro" id="IPR003593">
    <property type="entry name" value="AAA+_ATPase"/>
</dbReference>
<feature type="domain" description="ABC transmembrane type-1" evidence="11">
    <location>
        <begin position="17"/>
        <end position="300"/>
    </location>
</feature>
<evidence type="ECO:0000256" key="6">
    <source>
        <dbReference type="ARBA" id="ARBA00022840"/>
    </source>
</evidence>
<evidence type="ECO:0000256" key="9">
    <source>
        <dbReference type="SAM" id="Phobius"/>
    </source>
</evidence>
<dbReference type="InterPro" id="IPR039421">
    <property type="entry name" value="Type_1_exporter"/>
</dbReference>
<dbReference type="FunFam" id="3.40.50.300:FF:000221">
    <property type="entry name" value="Multidrug ABC transporter ATP-binding protein"/>
    <property type="match status" value="1"/>
</dbReference>
<dbReference type="CDD" id="cd18541">
    <property type="entry name" value="ABC_6TM_TmrB_like"/>
    <property type="match status" value="1"/>
</dbReference>
<dbReference type="InterPro" id="IPR017871">
    <property type="entry name" value="ABC_transporter-like_CS"/>
</dbReference>
<feature type="transmembrane region" description="Helical" evidence="9">
    <location>
        <begin position="124"/>
        <end position="147"/>
    </location>
</feature>
<dbReference type="PATRIC" id="fig|119224.3.peg.1608"/>
<dbReference type="PANTHER" id="PTHR43394:SF1">
    <property type="entry name" value="ATP-BINDING CASSETTE SUB-FAMILY B MEMBER 10, MITOCHONDRIAL"/>
    <property type="match status" value="1"/>
</dbReference>
<evidence type="ECO:0000259" key="10">
    <source>
        <dbReference type="PROSITE" id="PS50893"/>
    </source>
</evidence>
<dbReference type="PROSITE" id="PS50893">
    <property type="entry name" value="ABC_TRANSPORTER_2"/>
    <property type="match status" value="1"/>
</dbReference>
<dbReference type="SMART" id="SM00382">
    <property type="entry name" value="AAA"/>
    <property type="match status" value="1"/>
</dbReference>
<dbReference type="RefSeq" id="WP_054278299.1">
    <property type="nucleotide sequence ID" value="NZ_LHQM01000007.1"/>
</dbReference>
<keyword evidence="2" id="KW-0813">Transport</keyword>
<keyword evidence="3" id="KW-1003">Cell membrane</keyword>
<feature type="transmembrane region" description="Helical" evidence="9">
    <location>
        <begin position="240"/>
        <end position="263"/>
    </location>
</feature>
<keyword evidence="6 12" id="KW-0067">ATP-binding</keyword>
<comment type="caution">
    <text evidence="12">The sequence shown here is derived from an EMBL/GenBank/DDBJ whole genome shotgun (WGS) entry which is preliminary data.</text>
</comment>
<dbReference type="Proteomes" id="UP000049578">
    <property type="component" value="Unassembled WGS sequence"/>
</dbReference>
<evidence type="ECO:0000256" key="4">
    <source>
        <dbReference type="ARBA" id="ARBA00022692"/>
    </source>
</evidence>
<dbReference type="SUPFAM" id="SSF90123">
    <property type="entry name" value="ABC transporter transmembrane region"/>
    <property type="match status" value="1"/>
</dbReference>
<keyword evidence="4 9" id="KW-0812">Transmembrane</keyword>
<reference evidence="12 13" key="1">
    <citation type="submission" date="2015-08" db="EMBL/GenBank/DDBJ databases">
        <title>Genome sequence of Streptococcus phocae subsp. phocae ATCC 51973T isolated from liver specimen obtained from seal.</title>
        <authorList>
            <person name="Avendano-Herrera R."/>
        </authorList>
    </citation>
    <scope>NUCLEOTIDE SEQUENCE [LARGE SCALE GENOMIC DNA]</scope>
    <source>
        <strain evidence="12 13">ATCC 51973</strain>
    </source>
</reference>
<dbReference type="Pfam" id="PF00664">
    <property type="entry name" value="ABC_membrane"/>
    <property type="match status" value="1"/>
</dbReference>